<name>A0A0Q9XN37_DROMO</name>
<keyword evidence="1" id="KW-0812">Transmembrane</keyword>
<organism evidence="2 3">
    <name type="scientific">Drosophila mojavensis</name>
    <name type="common">Fruit fly</name>
    <dbReference type="NCBI Taxonomy" id="7230"/>
    <lineage>
        <taxon>Eukaryota</taxon>
        <taxon>Metazoa</taxon>
        <taxon>Ecdysozoa</taxon>
        <taxon>Arthropoda</taxon>
        <taxon>Hexapoda</taxon>
        <taxon>Insecta</taxon>
        <taxon>Pterygota</taxon>
        <taxon>Neoptera</taxon>
        <taxon>Endopterygota</taxon>
        <taxon>Diptera</taxon>
        <taxon>Brachycera</taxon>
        <taxon>Muscomorpha</taxon>
        <taxon>Ephydroidea</taxon>
        <taxon>Drosophilidae</taxon>
        <taxon>Drosophila</taxon>
    </lineage>
</organism>
<dbReference type="Proteomes" id="UP000009192">
    <property type="component" value="Unassembled WGS sequence"/>
</dbReference>
<dbReference type="KEGG" id="dmo:Dmoj_GI25514"/>
<evidence type="ECO:0000313" key="2">
    <source>
        <dbReference type="EMBL" id="KRG05299.1"/>
    </source>
</evidence>
<protein>
    <submittedName>
        <fullName evidence="2">Uncharacterized protein</fullName>
    </submittedName>
</protein>
<dbReference type="EMBL" id="CH933808">
    <property type="protein sequence ID" value="KRG05299.1"/>
    <property type="molecule type" value="Genomic_DNA"/>
</dbReference>
<accession>A0A0Q9XN37</accession>
<evidence type="ECO:0000313" key="3">
    <source>
        <dbReference type="Proteomes" id="UP000009192"/>
    </source>
</evidence>
<sequence>MARAGEAHKYFVLIVCGLEVSANVIVIVMVCMAQATSRERCRMTELDRGAVPVTGFSCQPWSSPGRQNCMRGNRSVNCVKTPHRSEIAAMAMSEENQARAISRQTSGGN</sequence>
<proteinExistence type="predicted"/>
<dbReference type="AlphaFoldDB" id="A0A0Q9XN37"/>
<feature type="transmembrane region" description="Helical" evidence="1">
    <location>
        <begin position="12"/>
        <end position="33"/>
    </location>
</feature>
<keyword evidence="1" id="KW-1133">Transmembrane helix</keyword>
<keyword evidence="3" id="KW-1185">Reference proteome</keyword>
<gene>
    <name evidence="2" type="primary">Dmoj\GI25514</name>
    <name evidence="2" type="ORF">Dmoj_GI25514</name>
</gene>
<evidence type="ECO:0000256" key="1">
    <source>
        <dbReference type="SAM" id="Phobius"/>
    </source>
</evidence>
<keyword evidence="1" id="KW-0472">Membrane</keyword>
<reference evidence="2 3" key="1">
    <citation type="journal article" date="2007" name="Nature">
        <title>Evolution of genes and genomes on the Drosophila phylogeny.</title>
        <authorList>
            <consortium name="Drosophila 12 Genomes Consortium"/>
            <person name="Clark A.G."/>
            <person name="Eisen M.B."/>
            <person name="Smith D.R."/>
            <person name="Bergman C.M."/>
            <person name="Oliver B."/>
            <person name="Markow T.A."/>
            <person name="Kaufman T.C."/>
            <person name="Kellis M."/>
            <person name="Gelbart W."/>
            <person name="Iyer V.N."/>
            <person name="Pollard D.A."/>
            <person name="Sackton T.B."/>
            <person name="Larracuente A.M."/>
            <person name="Singh N.D."/>
            <person name="Abad J.P."/>
            <person name="Abt D.N."/>
            <person name="Adryan B."/>
            <person name="Aguade M."/>
            <person name="Akashi H."/>
            <person name="Anderson W.W."/>
            <person name="Aquadro C.F."/>
            <person name="Ardell D.H."/>
            <person name="Arguello R."/>
            <person name="Artieri C.G."/>
            <person name="Barbash D.A."/>
            <person name="Barker D."/>
            <person name="Barsanti P."/>
            <person name="Batterham P."/>
            <person name="Batzoglou S."/>
            <person name="Begun D."/>
            <person name="Bhutkar A."/>
            <person name="Blanco E."/>
            <person name="Bosak S.A."/>
            <person name="Bradley R.K."/>
            <person name="Brand A.D."/>
            <person name="Brent M.R."/>
            <person name="Brooks A.N."/>
            <person name="Brown R.H."/>
            <person name="Butlin R.K."/>
            <person name="Caggese C."/>
            <person name="Calvi B.R."/>
            <person name="Bernardo de Carvalho A."/>
            <person name="Caspi A."/>
            <person name="Castrezana S."/>
            <person name="Celniker S.E."/>
            <person name="Chang J.L."/>
            <person name="Chapple C."/>
            <person name="Chatterji S."/>
            <person name="Chinwalla A."/>
            <person name="Civetta A."/>
            <person name="Clifton S.W."/>
            <person name="Comeron J.M."/>
            <person name="Costello J.C."/>
            <person name="Coyne J.A."/>
            <person name="Daub J."/>
            <person name="David R.G."/>
            <person name="Delcher A.L."/>
            <person name="Delehaunty K."/>
            <person name="Do C.B."/>
            <person name="Ebling H."/>
            <person name="Edwards K."/>
            <person name="Eickbush T."/>
            <person name="Evans J.D."/>
            <person name="Filipski A."/>
            <person name="Findeiss S."/>
            <person name="Freyhult E."/>
            <person name="Fulton L."/>
            <person name="Fulton R."/>
            <person name="Garcia A.C."/>
            <person name="Gardiner A."/>
            <person name="Garfield D.A."/>
            <person name="Garvin B.E."/>
            <person name="Gibson G."/>
            <person name="Gilbert D."/>
            <person name="Gnerre S."/>
            <person name="Godfrey J."/>
            <person name="Good R."/>
            <person name="Gotea V."/>
            <person name="Gravely B."/>
            <person name="Greenberg A.J."/>
            <person name="Griffiths-Jones S."/>
            <person name="Gross S."/>
            <person name="Guigo R."/>
            <person name="Gustafson E.A."/>
            <person name="Haerty W."/>
            <person name="Hahn M.W."/>
            <person name="Halligan D.L."/>
            <person name="Halpern A.L."/>
            <person name="Halter G.M."/>
            <person name="Han M.V."/>
            <person name="Heger A."/>
            <person name="Hillier L."/>
            <person name="Hinrichs A.S."/>
            <person name="Holmes I."/>
            <person name="Hoskins R.A."/>
            <person name="Hubisz M.J."/>
            <person name="Hultmark D."/>
            <person name="Huntley M.A."/>
            <person name="Jaffe D.B."/>
            <person name="Jagadeeshan S."/>
            <person name="Jeck W.R."/>
            <person name="Johnson J."/>
            <person name="Jones C.D."/>
            <person name="Jordan W.C."/>
            <person name="Karpen G.H."/>
            <person name="Kataoka E."/>
            <person name="Keightley P.D."/>
            <person name="Kheradpour P."/>
            <person name="Kirkness E.F."/>
            <person name="Koerich L.B."/>
            <person name="Kristiansen K."/>
            <person name="Kudrna D."/>
            <person name="Kulathinal R.J."/>
            <person name="Kumar S."/>
            <person name="Kwok R."/>
            <person name="Lander E."/>
            <person name="Langley C.H."/>
            <person name="Lapoint R."/>
            <person name="Lazzaro B.P."/>
            <person name="Lee S.J."/>
            <person name="Levesque L."/>
            <person name="Li R."/>
            <person name="Lin C.F."/>
            <person name="Lin M.F."/>
            <person name="Lindblad-Toh K."/>
            <person name="Llopart A."/>
            <person name="Long M."/>
            <person name="Low L."/>
            <person name="Lozovsky E."/>
            <person name="Lu J."/>
            <person name="Luo M."/>
            <person name="Machado C.A."/>
            <person name="Makalowski W."/>
            <person name="Marzo M."/>
            <person name="Matsuda M."/>
            <person name="Matzkin L."/>
            <person name="McAllister B."/>
            <person name="McBride C.S."/>
            <person name="McKernan B."/>
            <person name="McKernan K."/>
            <person name="Mendez-Lago M."/>
            <person name="Minx P."/>
            <person name="Mollenhauer M.U."/>
            <person name="Montooth K."/>
            <person name="Mount S.M."/>
            <person name="Mu X."/>
            <person name="Myers E."/>
            <person name="Negre B."/>
            <person name="Newfeld S."/>
            <person name="Nielsen R."/>
            <person name="Noor M.A."/>
            <person name="O'Grady P."/>
            <person name="Pachter L."/>
            <person name="Papaceit M."/>
            <person name="Parisi M.J."/>
            <person name="Parisi M."/>
            <person name="Parts L."/>
            <person name="Pedersen J.S."/>
            <person name="Pesole G."/>
            <person name="Phillippy A.M."/>
            <person name="Ponting C.P."/>
            <person name="Pop M."/>
            <person name="Porcelli D."/>
            <person name="Powell J.R."/>
            <person name="Prohaska S."/>
            <person name="Pruitt K."/>
            <person name="Puig M."/>
            <person name="Quesneville H."/>
            <person name="Ram K.R."/>
            <person name="Rand D."/>
            <person name="Rasmussen M.D."/>
            <person name="Reed L.K."/>
            <person name="Reenan R."/>
            <person name="Reily A."/>
            <person name="Remington K.A."/>
            <person name="Rieger T.T."/>
            <person name="Ritchie M.G."/>
            <person name="Robin C."/>
            <person name="Rogers Y.H."/>
            <person name="Rohde C."/>
            <person name="Rozas J."/>
            <person name="Rubenfield M.J."/>
            <person name="Ruiz A."/>
            <person name="Russo S."/>
            <person name="Salzberg S.L."/>
            <person name="Sanchez-Gracia A."/>
            <person name="Saranga D.J."/>
            <person name="Sato H."/>
            <person name="Schaeffer S.W."/>
            <person name="Schatz M.C."/>
            <person name="Schlenke T."/>
            <person name="Schwartz R."/>
            <person name="Segarra C."/>
            <person name="Singh R.S."/>
            <person name="Sirot L."/>
            <person name="Sirota M."/>
            <person name="Sisneros N.B."/>
            <person name="Smith C.D."/>
            <person name="Smith T.F."/>
            <person name="Spieth J."/>
            <person name="Stage D.E."/>
            <person name="Stark A."/>
            <person name="Stephan W."/>
            <person name="Strausberg R.L."/>
            <person name="Strempel S."/>
            <person name="Sturgill D."/>
            <person name="Sutton G."/>
            <person name="Sutton G.G."/>
            <person name="Tao W."/>
            <person name="Teichmann S."/>
            <person name="Tobari Y.N."/>
            <person name="Tomimura Y."/>
            <person name="Tsolas J.M."/>
            <person name="Valente V.L."/>
            <person name="Venter E."/>
            <person name="Venter J.C."/>
            <person name="Vicario S."/>
            <person name="Vieira F.G."/>
            <person name="Vilella A.J."/>
            <person name="Villasante A."/>
            <person name="Walenz B."/>
            <person name="Wang J."/>
            <person name="Wasserman M."/>
            <person name="Watts T."/>
            <person name="Wilson D."/>
            <person name="Wilson R.K."/>
            <person name="Wing R.A."/>
            <person name="Wolfner M.F."/>
            <person name="Wong A."/>
            <person name="Wong G.K."/>
            <person name="Wu C.I."/>
            <person name="Wu G."/>
            <person name="Yamamoto D."/>
            <person name="Yang H.P."/>
            <person name="Yang S.P."/>
            <person name="Yorke J.A."/>
            <person name="Yoshida K."/>
            <person name="Zdobnov E."/>
            <person name="Zhang P."/>
            <person name="Zhang Y."/>
            <person name="Zimin A.V."/>
            <person name="Baldwin J."/>
            <person name="Abdouelleil A."/>
            <person name="Abdulkadir J."/>
            <person name="Abebe A."/>
            <person name="Abera B."/>
            <person name="Abreu J."/>
            <person name="Acer S.C."/>
            <person name="Aftuck L."/>
            <person name="Alexander A."/>
            <person name="An P."/>
            <person name="Anderson E."/>
            <person name="Anderson S."/>
            <person name="Arachi H."/>
            <person name="Azer M."/>
            <person name="Bachantsang P."/>
            <person name="Barry A."/>
            <person name="Bayul T."/>
            <person name="Berlin A."/>
            <person name="Bessette D."/>
            <person name="Bloom T."/>
            <person name="Blye J."/>
            <person name="Boguslavskiy L."/>
            <person name="Bonnet C."/>
            <person name="Boukhgalter B."/>
            <person name="Bourzgui I."/>
            <person name="Brown A."/>
            <person name="Cahill P."/>
            <person name="Channer S."/>
            <person name="Cheshatsang Y."/>
            <person name="Chuda L."/>
            <person name="Citroen M."/>
            <person name="Collymore A."/>
            <person name="Cooke P."/>
            <person name="Costello M."/>
            <person name="D'Aco K."/>
            <person name="Daza R."/>
            <person name="De Haan G."/>
            <person name="DeGray S."/>
            <person name="DeMaso C."/>
            <person name="Dhargay N."/>
            <person name="Dooley K."/>
            <person name="Dooley E."/>
            <person name="Doricent M."/>
            <person name="Dorje P."/>
            <person name="Dorjee K."/>
            <person name="Dupes A."/>
            <person name="Elong R."/>
            <person name="Falk J."/>
            <person name="Farina A."/>
            <person name="Faro S."/>
            <person name="Ferguson D."/>
            <person name="Fisher S."/>
            <person name="Foley C.D."/>
            <person name="Franke A."/>
            <person name="Friedrich D."/>
            <person name="Gadbois L."/>
            <person name="Gearin G."/>
            <person name="Gearin C.R."/>
            <person name="Giannoukos G."/>
            <person name="Goode T."/>
            <person name="Graham J."/>
            <person name="Grandbois E."/>
            <person name="Grewal S."/>
            <person name="Gyaltsen K."/>
            <person name="Hafez N."/>
            <person name="Hagos B."/>
            <person name="Hall J."/>
            <person name="Henson C."/>
            <person name="Hollinger A."/>
            <person name="Honan T."/>
            <person name="Huard M.D."/>
            <person name="Hughes L."/>
            <person name="Hurhula B."/>
            <person name="Husby M.E."/>
            <person name="Kamat A."/>
            <person name="Kanga B."/>
            <person name="Kashin S."/>
            <person name="Khazanovich D."/>
            <person name="Kisner P."/>
            <person name="Lance K."/>
            <person name="Lara M."/>
            <person name="Lee W."/>
            <person name="Lennon N."/>
            <person name="Letendre F."/>
            <person name="LeVine R."/>
            <person name="Lipovsky A."/>
            <person name="Liu X."/>
            <person name="Liu J."/>
            <person name="Liu S."/>
            <person name="Lokyitsang T."/>
            <person name="Lokyitsang Y."/>
            <person name="Lubonja R."/>
            <person name="Lui A."/>
            <person name="MacDonald P."/>
            <person name="Magnisalis V."/>
            <person name="Maru K."/>
            <person name="Matthews C."/>
            <person name="McCusker W."/>
            <person name="McDonough S."/>
            <person name="Mehta T."/>
            <person name="Meldrim J."/>
            <person name="Meneus L."/>
            <person name="Mihai O."/>
            <person name="Mihalev A."/>
            <person name="Mihova T."/>
            <person name="Mittelman R."/>
            <person name="Mlenga V."/>
            <person name="Montmayeur A."/>
            <person name="Mulrain L."/>
            <person name="Navidi A."/>
            <person name="Naylor J."/>
            <person name="Negash T."/>
            <person name="Nguyen T."/>
            <person name="Nguyen N."/>
            <person name="Nicol R."/>
            <person name="Norbu C."/>
            <person name="Norbu N."/>
            <person name="Novod N."/>
            <person name="O'Neill B."/>
            <person name="Osman S."/>
            <person name="Markiewicz E."/>
            <person name="Oyono O.L."/>
            <person name="Patti C."/>
            <person name="Phunkhang P."/>
            <person name="Pierre F."/>
            <person name="Priest M."/>
            <person name="Raghuraman S."/>
            <person name="Rege F."/>
            <person name="Reyes R."/>
            <person name="Rise C."/>
            <person name="Rogov P."/>
            <person name="Ross K."/>
            <person name="Ryan E."/>
            <person name="Settipalli S."/>
            <person name="Shea T."/>
            <person name="Sherpa N."/>
            <person name="Shi L."/>
            <person name="Shih D."/>
            <person name="Sparrow T."/>
            <person name="Spaulding J."/>
            <person name="Stalker J."/>
            <person name="Stange-Thomann N."/>
            <person name="Stavropoulos S."/>
            <person name="Stone C."/>
            <person name="Strader C."/>
            <person name="Tesfaye S."/>
            <person name="Thomson T."/>
            <person name="Thoulutsang Y."/>
            <person name="Thoulutsang D."/>
            <person name="Topham K."/>
            <person name="Topping I."/>
            <person name="Tsamla T."/>
            <person name="Vassiliev H."/>
            <person name="Vo A."/>
            <person name="Wangchuk T."/>
            <person name="Wangdi T."/>
            <person name="Weiand M."/>
            <person name="Wilkinson J."/>
            <person name="Wilson A."/>
            <person name="Yadav S."/>
            <person name="Young G."/>
            <person name="Yu Q."/>
            <person name="Zembek L."/>
            <person name="Zhong D."/>
            <person name="Zimmer A."/>
            <person name="Zwirko Z."/>
            <person name="Jaffe D.B."/>
            <person name="Alvarez P."/>
            <person name="Brockman W."/>
            <person name="Butler J."/>
            <person name="Chin C."/>
            <person name="Gnerre S."/>
            <person name="Grabherr M."/>
            <person name="Kleber M."/>
            <person name="Mauceli E."/>
            <person name="MacCallum I."/>
        </authorList>
    </citation>
    <scope>NUCLEOTIDE SEQUENCE [LARGE SCALE GENOMIC DNA]</scope>
    <source>
        <strain evidence="3">Tucson 15081-1352.22</strain>
    </source>
</reference>
<dbReference type="InParanoid" id="A0A0Q9XN37"/>